<comment type="caution">
    <text evidence="5">The sequence shown here is derived from an EMBL/GenBank/DDBJ whole genome shotgun (WGS) entry which is preliminary data.</text>
</comment>
<name>A0A2S5KN55_9PROT</name>
<feature type="compositionally biased region" description="Polar residues" evidence="3">
    <location>
        <begin position="51"/>
        <end position="63"/>
    </location>
</feature>
<accession>A0A2S5KN55</accession>
<feature type="non-terminal residue" evidence="5">
    <location>
        <position position="1"/>
    </location>
</feature>
<dbReference type="EMBL" id="PRLP01000072">
    <property type="protein sequence ID" value="PPC75736.1"/>
    <property type="molecule type" value="Genomic_DNA"/>
</dbReference>
<dbReference type="InterPro" id="IPR000160">
    <property type="entry name" value="GGDEF_dom"/>
</dbReference>
<feature type="region of interest" description="Disordered" evidence="3">
    <location>
        <begin position="1"/>
        <end position="23"/>
    </location>
</feature>
<dbReference type="GO" id="GO:1902201">
    <property type="term" value="P:negative regulation of bacterial-type flagellum-dependent cell motility"/>
    <property type="evidence" value="ECO:0007669"/>
    <property type="project" value="TreeGrafter"/>
</dbReference>
<feature type="domain" description="GGDEF" evidence="4">
    <location>
        <begin position="1"/>
        <end position="50"/>
    </location>
</feature>
<evidence type="ECO:0000313" key="5">
    <source>
        <dbReference type="EMBL" id="PPC75736.1"/>
    </source>
</evidence>
<gene>
    <name evidence="5" type="ORF">C4K68_19080</name>
</gene>
<evidence type="ECO:0000256" key="1">
    <source>
        <dbReference type="ARBA" id="ARBA00012528"/>
    </source>
</evidence>
<comment type="catalytic activity">
    <reaction evidence="2">
        <text>2 GTP = 3',3'-c-di-GMP + 2 diphosphate</text>
        <dbReference type="Rhea" id="RHEA:24898"/>
        <dbReference type="ChEBI" id="CHEBI:33019"/>
        <dbReference type="ChEBI" id="CHEBI:37565"/>
        <dbReference type="ChEBI" id="CHEBI:58805"/>
        <dbReference type="EC" id="2.7.7.65"/>
    </reaction>
</comment>
<dbReference type="GO" id="GO:0043709">
    <property type="term" value="P:cell adhesion involved in single-species biofilm formation"/>
    <property type="evidence" value="ECO:0007669"/>
    <property type="project" value="TreeGrafter"/>
</dbReference>
<dbReference type="PANTHER" id="PTHR45138:SF9">
    <property type="entry name" value="DIGUANYLATE CYCLASE DGCM-RELATED"/>
    <property type="match status" value="1"/>
</dbReference>
<dbReference type="GO" id="GO:0052621">
    <property type="term" value="F:diguanylate cyclase activity"/>
    <property type="evidence" value="ECO:0007669"/>
    <property type="project" value="UniProtKB-EC"/>
</dbReference>
<dbReference type="AlphaFoldDB" id="A0A2S5KN55"/>
<evidence type="ECO:0000256" key="3">
    <source>
        <dbReference type="SAM" id="MobiDB-lite"/>
    </source>
</evidence>
<dbReference type="OrthoDB" id="9180959at2"/>
<evidence type="ECO:0000259" key="4">
    <source>
        <dbReference type="PROSITE" id="PS50887"/>
    </source>
</evidence>
<protein>
    <recommendedName>
        <fullName evidence="1">diguanylate cyclase</fullName>
        <ecNumber evidence="1">2.7.7.65</ecNumber>
    </recommendedName>
</protein>
<dbReference type="Gene3D" id="3.30.70.270">
    <property type="match status" value="1"/>
</dbReference>
<feature type="compositionally biased region" description="Polar residues" evidence="3">
    <location>
        <begin position="1"/>
        <end position="12"/>
    </location>
</feature>
<dbReference type="EC" id="2.7.7.65" evidence="1"/>
<dbReference type="PROSITE" id="PS50887">
    <property type="entry name" value="GGDEF"/>
    <property type="match status" value="1"/>
</dbReference>
<dbReference type="SUPFAM" id="SSF55073">
    <property type="entry name" value="Nucleotide cyclase"/>
    <property type="match status" value="1"/>
</dbReference>
<organism evidence="5 6">
    <name type="scientific">Proteobacteria bacterium 228</name>
    <dbReference type="NCBI Taxonomy" id="2083153"/>
    <lineage>
        <taxon>Bacteria</taxon>
        <taxon>Pseudomonadati</taxon>
        <taxon>Pseudomonadota</taxon>
    </lineage>
</organism>
<dbReference type="InterPro" id="IPR029787">
    <property type="entry name" value="Nucleotide_cyclase"/>
</dbReference>
<feature type="region of interest" description="Disordered" evidence="3">
    <location>
        <begin position="44"/>
        <end position="63"/>
    </location>
</feature>
<dbReference type="GO" id="GO:0005886">
    <property type="term" value="C:plasma membrane"/>
    <property type="evidence" value="ECO:0007669"/>
    <property type="project" value="TreeGrafter"/>
</dbReference>
<evidence type="ECO:0000256" key="2">
    <source>
        <dbReference type="ARBA" id="ARBA00034247"/>
    </source>
</evidence>
<proteinExistence type="predicted"/>
<dbReference type="PANTHER" id="PTHR45138">
    <property type="entry name" value="REGULATORY COMPONENTS OF SENSORY TRANSDUCTION SYSTEM"/>
    <property type="match status" value="1"/>
</dbReference>
<reference evidence="5 6" key="1">
    <citation type="submission" date="2018-02" db="EMBL/GenBank/DDBJ databases">
        <title>novel marine gammaproteobacteria from coastal saline agro ecosystem.</title>
        <authorList>
            <person name="Krishnan R."/>
            <person name="Ramesh Kumar N."/>
        </authorList>
    </citation>
    <scope>NUCLEOTIDE SEQUENCE [LARGE SCALE GENOMIC DNA]</scope>
    <source>
        <strain evidence="5 6">228</strain>
    </source>
</reference>
<sequence length="63" mass="6715">VQGPAGNQTASLGVTAYQRGDSGNDLIRRADAALYQAKEAGRNRVQLHTPAKQTSRVTSSFEV</sequence>
<dbReference type="InterPro" id="IPR050469">
    <property type="entry name" value="Diguanylate_Cyclase"/>
</dbReference>
<evidence type="ECO:0000313" key="6">
    <source>
        <dbReference type="Proteomes" id="UP000238196"/>
    </source>
</evidence>
<dbReference type="Pfam" id="PF00990">
    <property type="entry name" value="GGDEF"/>
    <property type="match status" value="1"/>
</dbReference>
<dbReference type="Proteomes" id="UP000238196">
    <property type="component" value="Unassembled WGS sequence"/>
</dbReference>
<dbReference type="InterPro" id="IPR043128">
    <property type="entry name" value="Rev_trsase/Diguanyl_cyclase"/>
</dbReference>